<dbReference type="InParanoid" id="G0NSW9"/>
<gene>
    <name evidence="1" type="ORF">CAEBREN_16620</name>
</gene>
<protein>
    <submittedName>
        <fullName evidence="1">Uncharacterized protein</fullName>
    </submittedName>
</protein>
<sequence length="56" mass="6079">MTNLFVVAFGINGVAESSTLLLAHHAYREALFKFFGNCKNRKVIPLRGPALVSDGS</sequence>
<reference evidence="2" key="1">
    <citation type="submission" date="2011-07" db="EMBL/GenBank/DDBJ databases">
        <authorList>
            <consortium name="Caenorhabditis brenneri Sequencing and Analysis Consortium"/>
            <person name="Wilson R.K."/>
        </authorList>
    </citation>
    <scope>NUCLEOTIDE SEQUENCE [LARGE SCALE GENOMIC DNA]</scope>
    <source>
        <strain evidence="2">PB2801</strain>
    </source>
</reference>
<evidence type="ECO:0000313" key="1">
    <source>
        <dbReference type="EMBL" id="EGT36969.1"/>
    </source>
</evidence>
<dbReference type="EMBL" id="GL379941">
    <property type="protein sequence ID" value="EGT36969.1"/>
    <property type="molecule type" value="Genomic_DNA"/>
</dbReference>
<organism evidence="2">
    <name type="scientific">Caenorhabditis brenneri</name>
    <name type="common">Nematode worm</name>
    <dbReference type="NCBI Taxonomy" id="135651"/>
    <lineage>
        <taxon>Eukaryota</taxon>
        <taxon>Metazoa</taxon>
        <taxon>Ecdysozoa</taxon>
        <taxon>Nematoda</taxon>
        <taxon>Chromadorea</taxon>
        <taxon>Rhabditida</taxon>
        <taxon>Rhabditina</taxon>
        <taxon>Rhabditomorpha</taxon>
        <taxon>Rhabditoidea</taxon>
        <taxon>Rhabditidae</taxon>
        <taxon>Peloderinae</taxon>
        <taxon>Caenorhabditis</taxon>
    </lineage>
</organism>
<dbReference type="Proteomes" id="UP000008068">
    <property type="component" value="Unassembled WGS sequence"/>
</dbReference>
<proteinExistence type="predicted"/>
<evidence type="ECO:0000313" key="2">
    <source>
        <dbReference type="Proteomes" id="UP000008068"/>
    </source>
</evidence>
<name>G0NSW9_CAEBE</name>
<keyword evidence="2" id="KW-1185">Reference proteome</keyword>
<dbReference type="HOGENOM" id="CLU_3016145_0_0_1"/>
<dbReference type="AlphaFoldDB" id="G0NSW9"/>
<accession>G0NSW9</accession>